<keyword evidence="2" id="KW-1185">Reference proteome</keyword>
<dbReference type="Proteomes" id="UP000000529">
    <property type="component" value="Chromosome"/>
</dbReference>
<evidence type="ECO:0000313" key="1">
    <source>
        <dbReference type="EMBL" id="CAF23954.1"/>
    </source>
</evidence>
<dbReference type="AlphaFoldDB" id="Q6MBU5"/>
<protein>
    <submittedName>
        <fullName evidence="1">Uncharacterized protein</fullName>
    </submittedName>
</protein>
<proteinExistence type="predicted"/>
<dbReference type="HOGENOM" id="CLU_651875_0_0_0"/>
<name>Q6MBU5_PARUW</name>
<gene>
    <name evidence="1" type="ORF">PC_RS05925</name>
</gene>
<sequence>MDANFNSFLPTSNQNFIPSIPLAPSRVMGEYNEMLGRIKEVAKELEGLNHLEEQSLIDQHISSLLGLDIDQYRKNPRNYRVYHGHLADLAGVVTDTPPSCEADASGLVSCQFVQGINLSGWNTADFLPLRISYLFWLTMSLVNEEISKRKLPKFSYQFTNTQRTELIQRCAKEICVELETLRVARLVAKLEKHYASAIKEAIAMEEEDPDELINLLQKIRNVLDFSTNKMLRIIQGLEPEEEVSYSSGSINHCVYVSFRRVSNHVLIRVDNAGLWSEDNSYHLPAVIGGISGIYPSCIATVNFTSIEQNPEPLKKYLSDILIASLLPADKAKDMIYNLNLVKAYQYGETEEFSTSRLLELSKQFTPKVQQTVGNCVVASHNIGMEIRINQNSEVAEQEPFTWIKRQETRTSATADPQIGII</sequence>
<dbReference type="EMBL" id="BX908798">
    <property type="protein sequence ID" value="CAF23954.1"/>
    <property type="molecule type" value="Genomic_DNA"/>
</dbReference>
<reference evidence="1 2" key="1">
    <citation type="journal article" date="2004" name="Science">
        <title>Illuminating the evolutionary history of chlamydiae.</title>
        <authorList>
            <person name="Horn M."/>
            <person name="Collingro A."/>
            <person name="Schmitz-Esser S."/>
            <person name="Beier C.L."/>
            <person name="Purkhold U."/>
            <person name="Fartmann B."/>
            <person name="Brandt P."/>
            <person name="Nyakatura G.J."/>
            <person name="Droege M."/>
            <person name="Frishman D."/>
            <person name="Rattei T."/>
            <person name="Mewes H."/>
            <person name="Wagner M."/>
        </authorList>
    </citation>
    <scope>NUCLEOTIDE SEQUENCE [LARGE SCALE GENOMIC DNA]</scope>
    <source>
        <strain evidence="1 2">UWE25</strain>
    </source>
</reference>
<dbReference type="KEGG" id="pcu:PC_RS05925"/>
<evidence type="ECO:0000313" key="2">
    <source>
        <dbReference type="Proteomes" id="UP000000529"/>
    </source>
</evidence>
<accession>Q6MBU5</accession>
<organism evidence="1 2">
    <name type="scientific">Protochlamydia amoebophila (strain UWE25)</name>
    <dbReference type="NCBI Taxonomy" id="264201"/>
    <lineage>
        <taxon>Bacteria</taxon>
        <taxon>Pseudomonadati</taxon>
        <taxon>Chlamydiota</taxon>
        <taxon>Chlamydiia</taxon>
        <taxon>Parachlamydiales</taxon>
        <taxon>Parachlamydiaceae</taxon>
        <taxon>Candidatus Protochlamydia</taxon>
    </lineage>
</organism>